<name>A0A6A6D226_ZASCE</name>
<dbReference type="RefSeq" id="XP_033674310.1">
    <property type="nucleotide sequence ID" value="XM_033803307.1"/>
</dbReference>
<evidence type="ECO:0000313" key="3">
    <source>
        <dbReference type="Proteomes" id="UP000799537"/>
    </source>
</evidence>
<feature type="region of interest" description="Disordered" evidence="1">
    <location>
        <begin position="38"/>
        <end position="61"/>
    </location>
</feature>
<keyword evidence="3" id="KW-1185">Reference proteome</keyword>
<dbReference type="EMBL" id="ML993579">
    <property type="protein sequence ID" value="KAF2173421.1"/>
    <property type="molecule type" value="Genomic_DNA"/>
</dbReference>
<protein>
    <submittedName>
        <fullName evidence="2">Uncharacterized protein</fullName>
    </submittedName>
</protein>
<accession>A0A6A6D226</accession>
<dbReference type="GeneID" id="54556579"/>
<reference evidence="2" key="1">
    <citation type="journal article" date="2020" name="Stud. Mycol.">
        <title>101 Dothideomycetes genomes: a test case for predicting lifestyles and emergence of pathogens.</title>
        <authorList>
            <person name="Haridas S."/>
            <person name="Albert R."/>
            <person name="Binder M."/>
            <person name="Bloem J."/>
            <person name="Labutti K."/>
            <person name="Salamov A."/>
            <person name="Andreopoulos B."/>
            <person name="Baker S."/>
            <person name="Barry K."/>
            <person name="Bills G."/>
            <person name="Bluhm B."/>
            <person name="Cannon C."/>
            <person name="Castanera R."/>
            <person name="Culley D."/>
            <person name="Daum C."/>
            <person name="Ezra D."/>
            <person name="Gonzalez J."/>
            <person name="Henrissat B."/>
            <person name="Kuo A."/>
            <person name="Liang C."/>
            <person name="Lipzen A."/>
            <person name="Lutzoni F."/>
            <person name="Magnuson J."/>
            <person name="Mondo S."/>
            <person name="Nolan M."/>
            <person name="Ohm R."/>
            <person name="Pangilinan J."/>
            <person name="Park H.-J."/>
            <person name="Ramirez L."/>
            <person name="Alfaro M."/>
            <person name="Sun H."/>
            <person name="Tritt A."/>
            <person name="Yoshinaga Y."/>
            <person name="Zwiers L.-H."/>
            <person name="Turgeon B."/>
            <person name="Goodwin S."/>
            <person name="Spatafora J."/>
            <person name="Crous P."/>
            <person name="Grigoriev I."/>
        </authorList>
    </citation>
    <scope>NUCLEOTIDE SEQUENCE</scope>
    <source>
        <strain evidence="2">ATCC 36951</strain>
    </source>
</reference>
<evidence type="ECO:0000313" key="2">
    <source>
        <dbReference type="EMBL" id="KAF2173421.1"/>
    </source>
</evidence>
<proteinExistence type="predicted"/>
<evidence type="ECO:0000256" key="1">
    <source>
        <dbReference type="SAM" id="MobiDB-lite"/>
    </source>
</evidence>
<sequence length="99" mass="10712">MNTSIGNGCRYHGVQEDTAISDASQLLTEENFAKQQLALQKDMPKAGRGLSTSGRKTDGTKKMLERCGKVSDHPPNVLQWRAVGMPISPFICICDSTGS</sequence>
<gene>
    <name evidence="2" type="ORF">M409DRAFT_15706</name>
</gene>
<dbReference type="Proteomes" id="UP000799537">
    <property type="component" value="Unassembled WGS sequence"/>
</dbReference>
<dbReference type="AlphaFoldDB" id="A0A6A6D226"/>
<organism evidence="2 3">
    <name type="scientific">Zasmidium cellare ATCC 36951</name>
    <dbReference type="NCBI Taxonomy" id="1080233"/>
    <lineage>
        <taxon>Eukaryota</taxon>
        <taxon>Fungi</taxon>
        <taxon>Dikarya</taxon>
        <taxon>Ascomycota</taxon>
        <taxon>Pezizomycotina</taxon>
        <taxon>Dothideomycetes</taxon>
        <taxon>Dothideomycetidae</taxon>
        <taxon>Mycosphaerellales</taxon>
        <taxon>Mycosphaerellaceae</taxon>
        <taxon>Zasmidium</taxon>
    </lineage>
</organism>